<dbReference type="RefSeq" id="WP_263992626.1">
    <property type="nucleotide sequence ID" value="NZ_CP087994.1"/>
</dbReference>
<keyword evidence="2" id="KW-1185">Reference proteome</keyword>
<organism evidence="1 2">
    <name type="scientific">Acetobacterium wieringae</name>
    <dbReference type="NCBI Taxonomy" id="52694"/>
    <lineage>
        <taxon>Bacteria</taxon>
        <taxon>Bacillati</taxon>
        <taxon>Bacillota</taxon>
        <taxon>Clostridia</taxon>
        <taxon>Eubacteriales</taxon>
        <taxon>Eubacteriaceae</taxon>
        <taxon>Acetobacterium</taxon>
    </lineage>
</organism>
<sequence length="66" mass="7704">MNDKLIQKHCHTCGDQLNTWDARISKSLGYTNPLCENCVAKEYDKTVEELREVFESFFDMRPCMGI</sequence>
<proteinExistence type="predicted"/>
<name>A0ABY6HDZ4_9FIRM</name>
<protein>
    <submittedName>
        <fullName evidence="1">Uncharacterized protein</fullName>
    </submittedName>
</protein>
<dbReference type="Proteomes" id="UP001163550">
    <property type="component" value="Chromosome"/>
</dbReference>
<evidence type="ECO:0000313" key="2">
    <source>
        <dbReference type="Proteomes" id="UP001163550"/>
    </source>
</evidence>
<gene>
    <name evidence="1" type="ORF">LNN31_13710</name>
</gene>
<reference evidence="1" key="1">
    <citation type="submission" date="2021-11" db="EMBL/GenBank/DDBJ databases">
        <title>Isoprene-degrading acetogen.</title>
        <authorList>
            <person name="Yang Y."/>
            <person name="Jin H."/>
            <person name="Yan J."/>
        </authorList>
    </citation>
    <scope>NUCLEOTIDE SEQUENCE</scope>
    <source>
        <strain evidence="1">Berkeley</strain>
    </source>
</reference>
<evidence type="ECO:0000313" key="1">
    <source>
        <dbReference type="EMBL" id="UYO61831.1"/>
    </source>
</evidence>
<accession>A0ABY6HDZ4</accession>
<dbReference type="EMBL" id="CP087994">
    <property type="protein sequence ID" value="UYO61831.1"/>
    <property type="molecule type" value="Genomic_DNA"/>
</dbReference>